<dbReference type="FunFam" id="3.40.50.2000:FF:000056">
    <property type="entry name" value="Glycosyltransferase"/>
    <property type="match status" value="1"/>
</dbReference>
<dbReference type="OrthoDB" id="5835829at2759"/>
<dbReference type="EMBL" id="VOIH02000006">
    <property type="protein sequence ID" value="KAF3443505.1"/>
    <property type="molecule type" value="Genomic_DNA"/>
</dbReference>
<evidence type="ECO:0000313" key="7">
    <source>
        <dbReference type="Proteomes" id="UP000796880"/>
    </source>
</evidence>
<evidence type="ECO:0000256" key="1">
    <source>
        <dbReference type="ARBA" id="ARBA00009995"/>
    </source>
</evidence>
<dbReference type="Proteomes" id="UP000796880">
    <property type="component" value="Unassembled WGS sequence"/>
</dbReference>
<sequence>MNKAQLVFVPGPGMGHLATTVEFAKFIVNLDDRLSITVLVMNLPFDHKVGAYIDSLSASTSIPETIKFINLPQGNVEKGVRPMNFLISFIENHKPHVRDAVHKLTHSDSAGSRSPRLAGFFIDMFCTTMIDVANEFGVPAYLFYTSNAGCLGLMLHFQGLRDKHELDTTELKNDRDAELAVPSFSNHVPARVFPDVILDENRVDDIFNFVRRFRETKGILVNTFAELESHAVSSFSGRDRTPIVYPVGPILNLDGDVSNGGSGGSDGNADIIKWLDDQPDSSVVFLCFGSMGYFGESQVQEIARALENSGYRFVWSLRKPPPKDNIAMPSEYEDFKEVLPEEFLDRTAEKGKVIGWAPQVAILSHRATGGFVSHCGWNSILESIWHGVPIATWPFQAEQQLNAFGMVRELGLAVEIKLDFKRDLTSGNNEMRVSAEEIEDGLRKVMEHDSDVRKRTKEMSEKSREALMKGGSSYFSLHRAINDLIA</sequence>
<dbReference type="InterPro" id="IPR035595">
    <property type="entry name" value="UDP_glycos_trans_CS"/>
</dbReference>
<reference evidence="6" key="1">
    <citation type="submission" date="2020-03" db="EMBL/GenBank/DDBJ databases">
        <title>A high-quality chromosome-level genome assembly of a woody plant with both climbing and erect habits, Rhamnella rubrinervis.</title>
        <authorList>
            <person name="Lu Z."/>
            <person name="Yang Y."/>
            <person name="Zhu X."/>
            <person name="Sun Y."/>
        </authorList>
    </citation>
    <scope>NUCLEOTIDE SEQUENCE</scope>
    <source>
        <strain evidence="6">BYM</strain>
        <tissue evidence="6">Leaf</tissue>
    </source>
</reference>
<dbReference type="InterPro" id="IPR050481">
    <property type="entry name" value="UDP-glycosyltransf_plant"/>
</dbReference>
<evidence type="ECO:0000256" key="2">
    <source>
        <dbReference type="ARBA" id="ARBA00022676"/>
    </source>
</evidence>
<evidence type="ECO:0000256" key="5">
    <source>
        <dbReference type="RuleBase" id="RU362057"/>
    </source>
</evidence>
<accession>A0A8K0H0Q7</accession>
<dbReference type="Gene3D" id="3.40.50.2000">
    <property type="entry name" value="Glycogen Phosphorylase B"/>
    <property type="match status" value="2"/>
</dbReference>
<dbReference type="EC" id="2.4.1.-" evidence="5"/>
<protein>
    <recommendedName>
        <fullName evidence="5">Glycosyltransferase</fullName>
        <ecNumber evidence="5">2.4.1.-</ecNumber>
    </recommendedName>
</protein>
<comment type="similarity">
    <text evidence="1 4">Belongs to the UDP-glycosyltransferase family.</text>
</comment>
<dbReference type="AlphaFoldDB" id="A0A8K0H0Q7"/>
<keyword evidence="7" id="KW-1185">Reference proteome</keyword>
<dbReference type="PANTHER" id="PTHR48048">
    <property type="entry name" value="GLYCOSYLTRANSFERASE"/>
    <property type="match status" value="1"/>
</dbReference>
<evidence type="ECO:0000313" key="6">
    <source>
        <dbReference type="EMBL" id="KAF3443505.1"/>
    </source>
</evidence>
<dbReference type="FunFam" id="3.40.50.2000:FF:000080">
    <property type="entry name" value="Glycosyltransferase"/>
    <property type="match status" value="1"/>
</dbReference>
<evidence type="ECO:0000256" key="4">
    <source>
        <dbReference type="RuleBase" id="RU003718"/>
    </source>
</evidence>
<dbReference type="InterPro" id="IPR002213">
    <property type="entry name" value="UDP_glucos_trans"/>
</dbReference>
<proteinExistence type="inferred from homology"/>
<evidence type="ECO:0000256" key="3">
    <source>
        <dbReference type="ARBA" id="ARBA00022679"/>
    </source>
</evidence>
<dbReference type="PROSITE" id="PS00375">
    <property type="entry name" value="UDPGT"/>
    <property type="match status" value="1"/>
</dbReference>
<dbReference type="GO" id="GO:0035251">
    <property type="term" value="F:UDP-glucosyltransferase activity"/>
    <property type="evidence" value="ECO:0007669"/>
    <property type="project" value="InterPro"/>
</dbReference>
<gene>
    <name evidence="6" type="ORF">FNV43_RR13188</name>
</gene>
<keyword evidence="3 4" id="KW-0808">Transferase</keyword>
<dbReference type="Pfam" id="PF00201">
    <property type="entry name" value="UDPGT"/>
    <property type="match status" value="1"/>
</dbReference>
<comment type="caution">
    <text evidence="6">The sequence shown here is derived from an EMBL/GenBank/DDBJ whole genome shotgun (WGS) entry which is preliminary data.</text>
</comment>
<name>A0A8K0H0Q7_9ROSA</name>
<keyword evidence="2 4" id="KW-0328">Glycosyltransferase</keyword>
<organism evidence="6 7">
    <name type="scientific">Rhamnella rubrinervis</name>
    <dbReference type="NCBI Taxonomy" id="2594499"/>
    <lineage>
        <taxon>Eukaryota</taxon>
        <taxon>Viridiplantae</taxon>
        <taxon>Streptophyta</taxon>
        <taxon>Embryophyta</taxon>
        <taxon>Tracheophyta</taxon>
        <taxon>Spermatophyta</taxon>
        <taxon>Magnoliopsida</taxon>
        <taxon>eudicotyledons</taxon>
        <taxon>Gunneridae</taxon>
        <taxon>Pentapetalae</taxon>
        <taxon>rosids</taxon>
        <taxon>fabids</taxon>
        <taxon>Rosales</taxon>
        <taxon>Rhamnaceae</taxon>
        <taxon>rhamnoid group</taxon>
        <taxon>Rhamneae</taxon>
        <taxon>Rhamnella</taxon>
    </lineage>
</organism>
<dbReference type="SUPFAM" id="SSF53756">
    <property type="entry name" value="UDP-Glycosyltransferase/glycogen phosphorylase"/>
    <property type="match status" value="1"/>
</dbReference>
<dbReference type="CDD" id="cd03784">
    <property type="entry name" value="GT1_Gtf-like"/>
    <property type="match status" value="1"/>
</dbReference>
<dbReference type="PANTHER" id="PTHR48048:SF45">
    <property type="entry name" value="GLYCOSYLTRANSFERASE"/>
    <property type="match status" value="1"/>
</dbReference>